<name>A0AAN8S6J5_POLSC</name>
<evidence type="ECO:0000313" key="3">
    <source>
        <dbReference type="Proteomes" id="UP001359485"/>
    </source>
</evidence>
<proteinExistence type="predicted"/>
<protein>
    <recommendedName>
        <fullName evidence="5">Slowpoke-binding protein</fullName>
    </recommendedName>
</protein>
<dbReference type="SUPFAM" id="SSF56112">
    <property type="entry name" value="Protein kinase-like (PK-like)"/>
    <property type="match status" value="1"/>
</dbReference>
<dbReference type="Gene3D" id="1.10.510.10">
    <property type="entry name" value="Transferase(Phosphotransferase) domain 1"/>
    <property type="match status" value="1"/>
</dbReference>
<comment type="caution">
    <text evidence="2">The sequence shown here is derived from an EMBL/GenBank/DDBJ whole genome shotgun (WGS) entry which is preliminary data.</text>
</comment>
<accession>A0AAN8S6J5</accession>
<evidence type="ECO:0000313" key="2">
    <source>
        <dbReference type="EMBL" id="KAK6629769.1"/>
    </source>
</evidence>
<dbReference type="Proteomes" id="UP001372834">
    <property type="component" value="Unassembled WGS sequence"/>
</dbReference>
<keyword evidence="3" id="KW-1185">Reference proteome</keyword>
<gene>
    <name evidence="2" type="ORF">RUM43_003587</name>
    <name evidence="1" type="ORF">RUM44_009102</name>
</gene>
<dbReference type="Proteomes" id="UP001359485">
    <property type="component" value="Unassembled WGS sequence"/>
</dbReference>
<dbReference type="InterPro" id="IPR011009">
    <property type="entry name" value="Kinase-like_dom_sf"/>
</dbReference>
<organism evidence="2 4">
    <name type="scientific">Polyplax serrata</name>
    <name type="common">Common mouse louse</name>
    <dbReference type="NCBI Taxonomy" id="468196"/>
    <lineage>
        <taxon>Eukaryota</taxon>
        <taxon>Metazoa</taxon>
        <taxon>Ecdysozoa</taxon>
        <taxon>Arthropoda</taxon>
        <taxon>Hexapoda</taxon>
        <taxon>Insecta</taxon>
        <taxon>Pterygota</taxon>
        <taxon>Neoptera</taxon>
        <taxon>Paraneoptera</taxon>
        <taxon>Psocodea</taxon>
        <taxon>Troctomorpha</taxon>
        <taxon>Phthiraptera</taxon>
        <taxon>Anoplura</taxon>
        <taxon>Polyplacidae</taxon>
        <taxon>Polyplax</taxon>
    </lineage>
</organism>
<sequence length="471" mass="54686">MLGIYRQSLSRIRSRQSKEDKYTGHDRYAVRKIGFRKKRRKCGFKESKSATEIARRASAEEAPFRSASYDQVQEMENWPKGDRPVGGKMESLARLFSCVTMTESVELSPNKNRQNNGSYAYTALEPGPNFHERLEMETKACERAHNVCSHYLESNLRYTLVDRLNDIGSRVDKHWFIVRDSSVKTERLLTLVPRDSKCPIRCDPETRSVILDLFLALQHPYIYPILDVNFREIGNNTYIFTTLPLNEKGSLKDFIYKSQWQENWRQKYFQRASGLPISQVQRLGRQILEALLFLRERGFPPCGHFHSGNIVLQNGVARITGLENALFGYNSRISPVLLPRAHSEPDAIDSLCFGHVLFEMCAGYELDTPQPSQGNLLDIHEYPQVVEVLEFIFEHPEMRLPIIEELLLCDLFRNIDLREIRNQAQSTQVFKTNMTPKATELLEEVKKVQQGRRRLRLQEFVGGDRCHRDKR</sequence>
<dbReference type="EMBL" id="JAWJWE010000036">
    <property type="protein sequence ID" value="KAK6629769.1"/>
    <property type="molecule type" value="Genomic_DNA"/>
</dbReference>
<reference evidence="2 4" key="1">
    <citation type="submission" date="2023-10" db="EMBL/GenBank/DDBJ databases">
        <title>Genomes of two closely related lineages of the louse Polyplax serrata with different host specificities.</title>
        <authorList>
            <person name="Martinu J."/>
            <person name="Tarabai H."/>
            <person name="Stefka J."/>
            <person name="Hypsa V."/>
        </authorList>
    </citation>
    <scope>NUCLEOTIDE SEQUENCE [LARGE SCALE GENOMIC DNA]</scope>
    <source>
        <strain evidence="1">98ZLc_SE</strain>
        <strain evidence="2">HR10_N</strain>
    </source>
</reference>
<evidence type="ECO:0000313" key="1">
    <source>
        <dbReference type="EMBL" id="KAK6626626.1"/>
    </source>
</evidence>
<evidence type="ECO:0000313" key="4">
    <source>
        <dbReference type="Proteomes" id="UP001372834"/>
    </source>
</evidence>
<dbReference type="EMBL" id="JAWJWF010000045">
    <property type="protein sequence ID" value="KAK6626626.1"/>
    <property type="molecule type" value="Genomic_DNA"/>
</dbReference>
<dbReference type="AlphaFoldDB" id="A0AAN8S6J5"/>
<evidence type="ECO:0008006" key="5">
    <source>
        <dbReference type="Google" id="ProtNLM"/>
    </source>
</evidence>